<dbReference type="OrthoDB" id="514659at2759"/>
<evidence type="ECO:0000313" key="4">
    <source>
        <dbReference type="Proteomes" id="UP000007264"/>
    </source>
</evidence>
<evidence type="ECO:0000256" key="1">
    <source>
        <dbReference type="SAM" id="Coils"/>
    </source>
</evidence>
<feature type="transmembrane region" description="Helical" evidence="2">
    <location>
        <begin position="174"/>
        <end position="191"/>
    </location>
</feature>
<keyword evidence="2" id="KW-0812">Transmembrane</keyword>
<keyword evidence="2" id="KW-0472">Membrane</keyword>
<gene>
    <name evidence="3" type="ORF">COCSUDRAFT_54369</name>
</gene>
<dbReference type="RefSeq" id="XP_005645151.1">
    <property type="nucleotide sequence ID" value="XM_005645094.1"/>
</dbReference>
<organism evidence="3 4">
    <name type="scientific">Coccomyxa subellipsoidea (strain C-169)</name>
    <name type="common">Green microalga</name>
    <dbReference type="NCBI Taxonomy" id="574566"/>
    <lineage>
        <taxon>Eukaryota</taxon>
        <taxon>Viridiplantae</taxon>
        <taxon>Chlorophyta</taxon>
        <taxon>core chlorophytes</taxon>
        <taxon>Trebouxiophyceae</taxon>
        <taxon>Trebouxiophyceae incertae sedis</taxon>
        <taxon>Coccomyxaceae</taxon>
        <taxon>Coccomyxa</taxon>
        <taxon>Coccomyxa subellipsoidea</taxon>
    </lineage>
</organism>
<proteinExistence type="predicted"/>
<name>I0YQD8_COCSC</name>
<feature type="transmembrane region" description="Helical" evidence="2">
    <location>
        <begin position="145"/>
        <end position="162"/>
    </location>
</feature>
<keyword evidence="2" id="KW-1133">Transmembrane helix</keyword>
<evidence type="ECO:0000313" key="3">
    <source>
        <dbReference type="EMBL" id="EIE20607.1"/>
    </source>
</evidence>
<sequence>MYQQIAMRTELANILPIKIVTKAIQLQWRVFTLPWTTFIYWLSCVASLLMRFLILTGSPPAEFYSRAKLREVMNVVEHLHQREDNYRRKIKELQEELEAQHRDKKRALAKLQKAKMESQGGHEGLGEGASVHRTGTHGPEKNARWGMHLSVLLTIVAVVLFFEHGQCPVLVRKVILTILCPTCFMWVWSLSSHAPGNFTGALYCSCWFLLGYLFNEWTRMS</sequence>
<feature type="transmembrane region" description="Helical" evidence="2">
    <location>
        <begin position="32"/>
        <end position="54"/>
    </location>
</feature>
<evidence type="ECO:0000256" key="2">
    <source>
        <dbReference type="SAM" id="Phobius"/>
    </source>
</evidence>
<dbReference type="KEGG" id="csl:COCSUDRAFT_54369"/>
<feature type="coiled-coil region" evidence="1">
    <location>
        <begin position="76"/>
        <end position="117"/>
    </location>
</feature>
<reference evidence="3 4" key="1">
    <citation type="journal article" date="2012" name="Genome Biol.">
        <title>The genome of the polar eukaryotic microalga coccomyxa subellipsoidea reveals traits of cold adaptation.</title>
        <authorList>
            <person name="Blanc G."/>
            <person name="Agarkova I."/>
            <person name="Grimwood J."/>
            <person name="Kuo A."/>
            <person name="Brueggeman A."/>
            <person name="Dunigan D."/>
            <person name="Gurnon J."/>
            <person name="Ladunga I."/>
            <person name="Lindquist E."/>
            <person name="Lucas S."/>
            <person name="Pangilinan J."/>
            <person name="Proschold T."/>
            <person name="Salamov A."/>
            <person name="Schmutz J."/>
            <person name="Weeks D."/>
            <person name="Yamada T."/>
            <person name="Claverie J.M."/>
            <person name="Grigoriev I."/>
            <person name="Van Etten J."/>
            <person name="Lomsadze A."/>
            <person name="Borodovsky M."/>
        </authorList>
    </citation>
    <scope>NUCLEOTIDE SEQUENCE [LARGE SCALE GENOMIC DNA]</scope>
    <source>
        <strain evidence="3 4">C-169</strain>
    </source>
</reference>
<dbReference type="Proteomes" id="UP000007264">
    <property type="component" value="Unassembled WGS sequence"/>
</dbReference>
<protein>
    <submittedName>
        <fullName evidence="3">Uncharacterized protein</fullName>
    </submittedName>
</protein>
<comment type="caution">
    <text evidence="3">The sequence shown here is derived from an EMBL/GenBank/DDBJ whole genome shotgun (WGS) entry which is preliminary data.</text>
</comment>
<feature type="transmembrane region" description="Helical" evidence="2">
    <location>
        <begin position="197"/>
        <end position="215"/>
    </location>
</feature>
<dbReference type="AlphaFoldDB" id="I0YQD8"/>
<dbReference type="EMBL" id="AGSI01000015">
    <property type="protein sequence ID" value="EIE20607.1"/>
    <property type="molecule type" value="Genomic_DNA"/>
</dbReference>
<keyword evidence="1" id="KW-0175">Coiled coil</keyword>
<accession>I0YQD8</accession>
<keyword evidence="4" id="KW-1185">Reference proteome</keyword>
<dbReference type="GeneID" id="17038583"/>